<dbReference type="AlphaFoldDB" id="A0A3B0S3S7"/>
<dbReference type="GO" id="GO:0046656">
    <property type="term" value="P:folic acid biosynthetic process"/>
    <property type="evidence" value="ECO:0007669"/>
    <property type="project" value="UniProtKB-KW"/>
</dbReference>
<evidence type="ECO:0000256" key="7">
    <source>
        <dbReference type="ARBA" id="ARBA00022909"/>
    </source>
</evidence>
<dbReference type="PANTHER" id="PTHR43071:SF1">
    <property type="entry name" value="2-AMINO-4-HYDROXY-6-HYDROXYMETHYLDIHYDROPTERIDINE PYROPHOSPHOKINASE"/>
    <property type="match status" value="1"/>
</dbReference>
<dbReference type="Gene3D" id="3.30.70.560">
    <property type="entry name" value="7,8-Dihydro-6-hydroxymethylpterin-pyrophosphokinase HPPK"/>
    <property type="match status" value="1"/>
</dbReference>
<evidence type="ECO:0000256" key="3">
    <source>
        <dbReference type="ARBA" id="ARBA00022679"/>
    </source>
</evidence>
<accession>A0A3B0S3S7</accession>
<proteinExistence type="predicted"/>
<dbReference type="PROSITE" id="PS00794">
    <property type="entry name" value="HPPK"/>
    <property type="match status" value="1"/>
</dbReference>
<dbReference type="UniPathway" id="UPA00077">
    <property type="reaction ID" value="UER00155"/>
</dbReference>
<keyword evidence="5 9" id="KW-0418">Kinase</keyword>
<keyword evidence="3 9" id="KW-0808">Transferase</keyword>
<evidence type="ECO:0000259" key="8">
    <source>
        <dbReference type="PROSITE" id="PS00794"/>
    </source>
</evidence>
<dbReference type="GO" id="GO:0016301">
    <property type="term" value="F:kinase activity"/>
    <property type="evidence" value="ECO:0007669"/>
    <property type="project" value="UniProtKB-KW"/>
</dbReference>
<protein>
    <recommendedName>
        <fullName evidence="2">2-amino-4-hydroxy-6-hydroxymethyldihydropteridine diphosphokinase</fullName>
        <ecNumber evidence="2">2.7.6.3</ecNumber>
    </recommendedName>
</protein>
<evidence type="ECO:0000256" key="5">
    <source>
        <dbReference type="ARBA" id="ARBA00022777"/>
    </source>
</evidence>
<dbReference type="PANTHER" id="PTHR43071">
    <property type="entry name" value="2-AMINO-4-HYDROXY-6-HYDROXYMETHYLDIHYDROPTERIDINE PYROPHOSPHOKINASE"/>
    <property type="match status" value="1"/>
</dbReference>
<dbReference type="EMBL" id="UOEI01000029">
    <property type="protein sequence ID" value="VAV90075.1"/>
    <property type="molecule type" value="Genomic_DNA"/>
</dbReference>
<dbReference type="InterPro" id="IPR035907">
    <property type="entry name" value="Hppk_sf"/>
</dbReference>
<evidence type="ECO:0000256" key="2">
    <source>
        <dbReference type="ARBA" id="ARBA00013253"/>
    </source>
</evidence>
<keyword evidence="6" id="KW-0067">ATP-binding</keyword>
<name>A0A3B0S3S7_9ZZZZ</name>
<evidence type="ECO:0000256" key="6">
    <source>
        <dbReference type="ARBA" id="ARBA00022840"/>
    </source>
</evidence>
<organism evidence="9">
    <name type="scientific">hydrothermal vent metagenome</name>
    <dbReference type="NCBI Taxonomy" id="652676"/>
    <lineage>
        <taxon>unclassified sequences</taxon>
        <taxon>metagenomes</taxon>
        <taxon>ecological metagenomes</taxon>
    </lineage>
</organism>
<evidence type="ECO:0000313" key="9">
    <source>
        <dbReference type="EMBL" id="VAV90075.1"/>
    </source>
</evidence>
<keyword evidence="4" id="KW-0547">Nucleotide-binding</keyword>
<dbReference type="InterPro" id="IPR042171">
    <property type="entry name" value="Acyl-CoA_hotdog"/>
</dbReference>
<evidence type="ECO:0000256" key="1">
    <source>
        <dbReference type="ARBA" id="ARBA00005051"/>
    </source>
</evidence>
<feature type="domain" description="7,8-dihydro-6-hydroxymethylpterin-pyrophosphokinase" evidence="8">
    <location>
        <begin position="86"/>
        <end position="97"/>
    </location>
</feature>
<dbReference type="EC" id="2.7.6.3" evidence="2"/>
<comment type="pathway">
    <text evidence="1">Cofactor biosynthesis; tetrahydrofolate biosynthesis; 2-amino-4-hydroxy-6-hydroxymethyl-7,8-dihydropteridine diphosphate from 7,8-dihydroneopterin triphosphate: step 4/4.</text>
</comment>
<dbReference type="InterPro" id="IPR029069">
    <property type="entry name" value="HotDog_dom_sf"/>
</dbReference>
<dbReference type="GO" id="GO:0005524">
    <property type="term" value="F:ATP binding"/>
    <property type="evidence" value="ECO:0007669"/>
    <property type="project" value="UniProtKB-KW"/>
</dbReference>
<dbReference type="CDD" id="cd00483">
    <property type="entry name" value="HPPK"/>
    <property type="match status" value="1"/>
</dbReference>
<dbReference type="SUPFAM" id="SSF54637">
    <property type="entry name" value="Thioesterase/thiol ester dehydrase-isomerase"/>
    <property type="match status" value="1"/>
</dbReference>
<dbReference type="InterPro" id="IPR000550">
    <property type="entry name" value="Hppk"/>
</dbReference>
<keyword evidence="7" id="KW-0289">Folate biosynthesis</keyword>
<dbReference type="GO" id="GO:0003848">
    <property type="term" value="F:2-amino-4-hydroxy-6-hydroxymethyldihydropteridine diphosphokinase activity"/>
    <property type="evidence" value="ECO:0007669"/>
    <property type="project" value="UniProtKB-EC"/>
</dbReference>
<dbReference type="Pfam" id="PF01288">
    <property type="entry name" value="HPPK"/>
    <property type="match status" value="1"/>
</dbReference>
<dbReference type="GO" id="GO:0046654">
    <property type="term" value="P:tetrahydrofolate biosynthetic process"/>
    <property type="evidence" value="ECO:0007669"/>
    <property type="project" value="UniProtKB-UniPathway"/>
</dbReference>
<gene>
    <name evidence="9" type="ORF">MNBD_ACTINO01-232</name>
</gene>
<reference evidence="9" key="1">
    <citation type="submission" date="2018-06" db="EMBL/GenBank/DDBJ databases">
        <authorList>
            <person name="Zhirakovskaya E."/>
        </authorList>
    </citation>
    <scope>NUCLEOTIDE SEQUENCE</scope>
</reference>
<sequence>MALSYVGIGSNLGDRSALLVSALEGLGRLGTIVAGSPVYETAPIGGVEQDPYLNAAVALETDLDPESLLGELLAIERSHDRVRDVKWGPRTLDLDLLWYDGRPIDVPGLVVPHPEIRNRRFVLVPLTDIDPALGDTAGLYADALAGVADQPIKRMTGPLHGDGTRWLVGLEDAIALVRDGSTWTFNVHQDWANTSGDVFGAYAVAAALLCVRDVAPDMAPVSLVHRFLNGIPVGSTGSITVEVDRRSPRAIDATVSSDVNGVRVGRTNISAVASFPELEESPEPPQVHGIASATPIDQLTSRLGFTIGASALNWRPLENWEAPDMAGGDEPVVRLWSPNIALGSDDPYLVAAALLMPIDAGVWPAIMYTMGRLPDGPPVYTPTIELSAHFADLRSHDRFHLAEARIDHRTASAAFGAVRMWGMDGTYRAIGHSRNLVRAAYRG</sequence>
<evidence type="ECO:0000256" key="4">
    <source>
        <dbReference type="ARBA" id="ARBA00022741"/>
    </source>
</evidence>
<dbReference type="SUPFAM" id="SSF55083">
    <property type="entry name" value="6-hydroxymethyl-7,8-dihydropterin pyrophosphokinase, HPPK"/>
    <property type="match status" value="1"/>
</dbReference>
<dbReference type="NCBIfam" id="TIGR01498">
    <property type="entry name" value="folK"/>
    <property type="match status" value="1"/>
</dbReference>
<dbReference type="Gene3D" id="2.40.160.210">
    <property type="entry name" value="Acyl-CoA thioesterase, double hotdog domain"/>
    <property type="match status" value="1"/>
</dbReference>